<dbReference type="HOGENOM" id="CLU_2021658_0_0_3"/>
<feature type="compositionally biased region" description="Acidic residues" evidence="1">
    <location>
        <begin position="111"/>
        <end position="122"/>
    </location>
</feature>
<gene>
    <name evidence="2" type="ordered locus">AM1_E0187</name>
</gene>
<evidence type="ECO:0000256" key="1">
    <source>
        <dbReference type="SAM" id="MobiDB-lite"/>
    </source>
</evidence>
<dbReference type="RefSeq" id="WP_012167902.1">
    <property type="nucleotide sequence ID" value="NC_009930.1"/>
</dbReference>
<name>A8ZPM0_ACAM1</name>
<dbReference type="KEGG" id="amr:AM1_E0187"/>
<protein>
    <submittedName>
        <fullName evidence="2">Uncharacterized protein</fullName>
    </submittedName>
</protein>
<accession>A8ZPM0</accession>
<evidence type="ECO:0000313" key="3">
    <source>
        <dbReference type="Proteomes" id="UP000000268"/>
    </source>
</evidence>
<proteinExistence type="predicted"/>
<dbReference type="Proteomes" id="UP000000268">
    <property type="component" value="Plasmid pREB5"/>
</dbReference>
<keyword evidence="2" id="KW-0614">Plasmid</keyword>
<dbReference type="EMBL" id="CP000842">
    <property type="protein sequence ID" value="ABW32956.1"/>
    <property type="molecule type" value="Genomic_DNA"/>
</dbReference>
<geneLocation type="plasmid" evidence="2 3">
    <name>pREB5</name>
</geneLocation>
<evidence type="ECO:0000313" key="2">
    <source>
        <dbReference type="EMBL" id="ABW32956.1"/>
    </source>
</evidence>
<sequence>MPKPNRTNIIIRCQPISGSKQELIIKSARSFYGSKFKKTVELALVDLFEPIHIAIEGGSAADIQNAIESSAHEIRDLHREALNQCQKNGYVSASQVVQATTSADMSPQNCEPDEDEPELEFD</sequence>
<reference evidence="2 3" key="1">
    <citation type="journal article" date="2008" name="Proc. Natl. Acad. Sci. U.S.A.">
        <title>Niche adaptation and genome expansion in the chlorophyll d-producing cyanobacterium Acaryochloris marina.</title>
        <authorList>
            <person name="Swingley W.D."/>
            <person name="Chen M."/>
            <person name="Cheung P.C."/>
            <person name="Conrad A.L."/>
            <person name="Dejesa L.C."/>
            <person name="Hao J."/>
            <person name="Honchak B.M."/>
            <person name="Karbach L.E."/>
            <person name="Kurdoglu A."/>
            <person name="Lahiri S."/>
            <person name="Mastrian S.D."/>
            <person name="Miyashita H."/>
            <person name="Page L."/>
            <person name="Ramakrishna P."/>
            <person name="Satoh S."/>
            <person name="Sattley W.M."/>
            <person name="Shimada Y."/>
            <person name="Taylor H.L."/>
            <person name="Tomo T."/>
            <person name="Tsuchiya T."/>
            <person name="Wang Z.T."/>
            <person name="Raymond J."/>
            <person name="Mimuro M."/>
            <person name="Blankenship R.E."/>
            <person name="Touchman J.W."/>
        </authorList>
    </citation>
    <scope>NUCLEOTIDE SEQUENCE [LARGE SCALE GENOMIC DNA]</scope>
    <source>
        <strain evidence="3">MBIC 11017</strain>
        <plasmid evidence="3">Plasmid pREB5</plasmid>
    </source>
</reference>
<keyword evidence="3" id="KW-1185">Reference proteome</keyword>
<feature type="region of interest" description="Disordered" evidence="1">
    <location>
        <begin position="100"/>
        <end position="122"/>
    </location>
</feature>
<feature type="compositionally biased region" description="Polar residues" evidence="1">
    <location>
        <begin position="100"/>
        <end position="109"/>
    </location>
</feature>
<dbReference type="AlphaFoldDB" id="A8ZPM0"/>
<organism evidence="2 3">
    <name type="scientific">Acaryochloris marina (strain MBIC 11017)</name>
    <dbReference type="NCBI Taxonomy" id="329726"/>
    <lineage>
        <taxon>Bacteria</taxon>
        <taxon>Bacillati</taxon>
        <taxon>Cyanobacteriota</taxon>
        <taxon>Cyanophyceae</taxon>
        <taxon>Acaryochloridales</taxon>
        <taxon>Acaryochloridaceae</taxon>
        <taxon>Acaryochloris</taxon>
    </lineage>
</organism>